<accession>A0A0C1K511</accession>
<evidence type="ECO:0000313" key="2">
    <source>
        <dbReference type="Proteomes" id="UP000031339"/>
    </source>
</evidence>
<gene>
    <name evidence="1" type="ORF">RN79_06635</name>
</gene>
<dbReference type="RefSeq" id="WP_039677489.1">
    <property type="nucleotide sequence ID" value="NZ_JWIY01000002.1"/>
</dbReference>
<dbReference type="Gene3D" id="2.40.30.200">
    <property type="match status" value="1"/>
</dbReference>
<dbReference type="EMBL" id="JWIY01000002">
    <property type="protein sequence ID" value="KIC77866.1"/>
    <property type="molecule type" value="Genomic_DNA"/>
</dbReference>
<evidence type="ECO:0000313" key="1">
    <source>
        <dbReference type="EMBL" id="KIC77866.1"/>
    </source>
</evidence>
<name>A0A0C1K511_STRCV</name>
<organism evidence="1 2">
    <name type="scientific">Streptococcus constellatus</name>
    <dbReference type="NCBI Taxonomy" id="76860"/>
    <lineage>
        <taxon>Bacteria</taxon>
        <taxon>Bacillati</taxon>
        <taxon>Bacillota</taxon>
        <taxon>Bacilli</taxon>
        <taxon>Lactobacillales</taxon>
        <taxon>Streptococcaceae</taxon>
        <taxon>Streptococcus</taxon>
        <taxon>Streptococcus anginosus group</taxon>
    </lineage>
</organism>
<comment type="caution">
    <text evidence="1">The sequence shown here is derived from an EMBL/GenBank/DDBJ whole genome shotgun (WGS) entry which is preliminary data.</text>
</comment>
<dbReference type="AlphaFoldDB" id="A0A0C1K511"/>
<dbReference type="OrthoDB" id="1907105at2"/>
<sequence>MSMKHYGITFNGRHSFDDEGLILLEDKEIGIPDKKKVTIQVPFSNEVYDFSTVYGGQLYEQRKLTYNIQIQNNIYGTKEAMNMTKTKAINWLMGTTGYTKLIDDAYPGYYFMAEVQGSSSFVEDWSHGVLKVTFTAYPFMISEKAEGSDIWDDINFELDVLQDVSFDVKGETTILLYNNGISLARPEITATAPFKLTLDGNEHSISVGSRIYDYLTLSDMNEIHIVGTGRISFKWFKELI</sequence>
<proteinExistence type="predicted"/>
<protein>
    <submittedName>
        <fullName evidence="1">Prophage protein</fullName>
    </submittedName>
</protein>
<reference evidence="1 2" key="1">
    <citation type="submission" date="2014-12" db="EMBL/GenBank/DDBJ databases">
        <title>Partial genome sequence of Streptococcus constellatus KCOM 1650 (= ChDC B144).</title>
        <authorList>
            <person name="Kook J.-K."/>
            <person name="Park S.-N."/>
            <person name="Lim Y.K."/>
            <person name="Jo E."/>
        </authorList>
    </citation>
    <scope>NUCLEOTIDE SEQUENCE [LARGE SCALE GENOMIC DNA]</scope>
    <source>
        <strain evidence="1 2">KCOM 1650</strain>
    </source>
</reference>
<dbReference type="Proteomes" id="UP000031339">
    <property type="component" value="Unassembled WGS sequence"/>
</dbReference>